<evidence type="ECO:0000313" key="1">
    <source>
        <dbReference type="EMBL" id="CAB4165267.1"/>
    </source>
</evidence>
<dbReference type="EMBL" id="LR796773">
    <property type="protein sequence ID" value="CAB4165267.1"/>
    <property type="molecule type" value="Genomic_DNA"/>
</dbReference>
<reference evidence="1" key="1">
    <citation type="submission" date="2020-04" db="EMBL/GenBank/DDBJ databases">
        <authorList>
            <person name="Chiriac C."/>
            <person name="Salcher M."/>
            <person name="Ghai R."/>
            <person name="Kavagutti S V."/>
        </authorList>
    </citation>
    <scope>NUCLEOTIDE SEQUENCE</scope>
</reference>
<sequence>MADIRLSQLYPEAGGHHFKKPWKFIPSVSLVGNVTAIMGNGTATISSATNFFTEMARRGLQDTTNWTANTYKTLLNVTSGCGLVACVVGPTSAGADTTTFEITVDGILYTMSIVTASGTRAVLSIGSVRTAGAGTYILNNTMGPIDAGGTTFGDDNYAEINLPHWGEIGKYGSPCLEFERSLLIRAKHSASVTNSTATAYSAIQYRKGLTA</sequence>
<gene>
    <name evidence="1" type="ORF">UFOVP823_24</name>
</gene>
<protein>
    <submittedName>
        <fullName evidence="1">Uncharacterized protein</fullName>
    </submittedName>
</protein>
<proteinExistence type="predicted"/>
<name>A0A6J5P1W3_9CAUD</name>
<accession>A0A6J5P1W3</accession>
<organism evidence="1">
    <name type="scientific">uncultured Caudovirales phage</name>
    <dbReference type="NCBI Taxonomy" id="2100421"/>
    <lineage>
        <taxon>Viruses</taxon>
        <taxon>Duplodnaviria</taxon>
        <taxon>Heunggongvirae</taxon>
        <taxon>Uroviricota</taxon>
        <taxon>Caudoviricetes</taxon>
        <taxon>Peduoviridae</taxon>
        <taxon>Maltschvirus</taxon>
        <taxon>Maltschvirus maltsch</taxon>
    </lineage>
</organism>